<dbReference type="Proteomes" id="UP000054266">
    <property type="component" value="Unassembled WGS sequence"/>
</dbReference>
<accession>A0A0D2EFV0</accession>
<feature type="chain" id="PRO_5002241343" description="Ig-like domain-containing protein" evidence="2">
    <location>
        <begin position="18"/>
        <end position="394"/>
    </location>
</feature>
<evidence type="ECO:0008006" key="5">
    <source>
        <dbReference type="Google" id="ProtNLM"/>
    </source>
</evidence>
<proteinExistence type="predicted"/>
<reference evidence="3 4" key="1">
    <citation type="submission" date="2015-01" db="EMBL/GenBank/DDBJ databases">
        <title>The Genome Sequence of Capronia semiimmersa CBS27337.</title>
        <authorList>
            <consortium name="The Broad Institute Genomics Platform"/>
            <person name="Cuomo C."/>
            <person name="de Hoog S."/>
            <person name="Gorbushina A."/>
            <person name="Stielow B."/>
            <person name="Teixiera M."/>
            <person name="Abouelleil A."/>
            <person name="Chapman S.B."/>
            <person name="Priest M."/>
            <person name="Young S.K."/>
            <person name="Wortman J."/>
            <person name="Nusbaum C."/>
            <person name="Birren B."/>
        </authorList>
    </citation>
    <scope>NUCLEOTIDE SEQUENCE [LARGE SCALE GENOMIC DNA]</scope>
    <source>
        <strain evidence="3 4">CBS 27337</strain>
    </source>
</reference>
<feature type="signal peptide" evidence="2">
    <location>
        <begin position="1"/>
        <end position="17"/>
    </location>
</feature>
<organism evidence="3 4">
    <name type="scientific">Phialophora macrospora</name>
    <dbReference type="NCBI Taxonomy" id="1851006"/>
    <lineage>
        <taxon>Eukaryota</taxon>
        <taxon>Fungi</taxon>
        <taxon>Dikarya</taxon>
        <taxon>Ascomycota</taxon>
        <taxon>Pezizomycotina</taxon>
        <taxon>Eurotiomycetes</taxon>
        <taxon>Chaetothyriomycetidae</taxon>
        <taxon>Chaetothyriales</taxon>
        <taxon>Herpotrichiellaceae</taxon>
        <taxon>Phialophora</taxon>
    </lineage>
</organism>
<keyword evidence="2" id="KW-0732">Signal</keyword>
<evidence type="ECO:0000313" key="4">
    <source>
        <dbReference type="Proteomes" id="UP000054266"/>
    </source>
</evidence>
<sequence length="394" mass="40627">MQIVAIIIALAAPLAASRKHDGKEHLHPAQRRQEQGSGVLAPSAPAIAVATTPSVTPTISSYIFPTTVIQEPVATVCPDTPSSSAIFSILPVSSLASMEGSNATGGLTNDTTSYIPVQVNATALLPNGSTTVFLSTTSTTASLPPFSDSPTIPSNTSDDSAGDGTARIILDSKGCQTVYSAKTTSVCATIIKPAGMIPVPVTDCDQWITFSSQKLDGCSTDAAPSSPSAAAADGPMAYYLAHWYDLAQGAIPDHVRVQDCLPGSMTSDCVTSSESWEVVTSTTTTTGTSVASFRGPAVISAGAHTLTTSLSFETTHTTTAVITTSSIARHRLAGDTSSEQTVTVMVTMPTTMTLSLDSFAKATVTVRQTSTLQVMETRTRGVDDVSPSAASEEP</sequence>
<feature type="compositionally biased region" description="Basic and acidic residues" evidence="1">
    <location>
        <begin position="19"/>
        <end position="34"/>
    </location>
</feature>
<evidence type="ECO:0000256" key="2">
    <source>
        <dbReference type="SAM" id="SignalP"/>
    </source>
</evidence>
<protein>
    <recommendedName>
        <fullName evidence="5">Ig-like domain-containing protein</fullName>
    </recommendedName>
</protein>
<evidence type="ECO:0000313" key="3">
    <source>
        <dbReference type="EMBL" id="KIW73232.1"/>
    </source>
</evidence>
<name>A0A0D2EFV0_9EURO</name>
<dbReference type="AlphaFoldDB" id="A0A0D2EFV0"/>
<feature type="region of interest" description="Disordered" evidence="1">
    <location>
        <begin position="19"/>
        <end position="39"/>
    </location>
</feature>
<dbReference type="HOGENOM" id="CLU_046726_0_0_1"/>
<gene>
    <name evidence="3" type="ORF">PV04_01366</name>
</gene>
<dbReference type="EMBL" id="KN846956">
    <property type="protein sequence ID" value="KIW73232.1"/>
    <property type="molecule type" value="Genomic_DNA"/>
</dbReference>
<evidence type="ECO:0000256" key="1">
    <source>
        <dbReference type="SAM" id="MobiDB-lite"/>
    </source>
</evidence>
<keyword evidence="4" id="KW-1185">Reference proteome</keyword>